<dbReference type="KEGG" id="dhe:111592857"/>
<dbReference type="AlphaFoldDB" id="A0A6J1L7X0"/>
<dbReference type="GeneID" id="111592857"/>
<keyword evidence="1" id="KW-1133">Transmembrane helix</keyword>
<proteinExistence type="predicted"/>
<gene>
    <name evidence="3" type="primary">LOC111592857</name>
</gene>
<feature type="transmembrane region" description="Helical" evidence="1">
    <location>
        <begin position="26"/>
        <end position="44"/>
    </location>
</feature>
<dbReference type="OMA" id="IWSLTPM"/>
<evidence type="ECO:0000313" key="2">
    <source>
        <dbReference type="Proteomes" id="UP000504633"/>
    </source>
</evidence>
<keyword evidence="1" id="KW-0472">Membrane</keyword>
<evidence type="ECO:0000256" key="1">
    <source>
        <dbReference type="SAM" id="Phobius"/>
    </source>
</evidence>
<dbReference type="RefSeq" id="XP_023161065.1">
    <property type="nucleotide sequence ID" value="XM_023305297.2"/>
</dbReference>
<reference evidence="3" key="1">
    <citation type="submission" date="2025-08" db="UniProtKB">
        <authorList>
            <consortium name="RefSeq"/>
        </authorList>
    </citation>
    <scope>IDENTIFICATION</scope>
    <source>
        <strain evidence="3">15085-1641.00</strain>
        <tissue evidence="3">Whole body</tissue>
    </source>
</reference>
<accession>A0A6J1L7X0</accession>
<dbReference type="Proteomes" id="UP000504633">
    <property type="component" value="Unplaced"/>
</dbReference>
<evidence type="ECO:0000313" key="3">
    <source>
        <dbReference type="RefSeq" id="XP_023161065.1"/>
    </source>
</evidence>
<keyword evidence="1" id="KW-0812">Transmembrane</keyword>
<protein>
    <submittedName>
        <fullName evidence="3">Uncharacterized protein LOC111592857</fullName>
    </submittedName>
</protein>
<sequence length="97" mass="11261">MASIDTSKRKPRRTQGTPSYQYRNRFACAILAVGTVLFGLWSLTPMQRIVNERLYKDLATVTEEEKDRKALFEFAAPRPGKYIRQAIDEGEHLRTER</sequence>
<dbReference type="OrthoDB" id="6593925at2759"/>
<organism evidence="2 3">
    <name type="scientific">Drosophila hydei</name>
    <name type="common">Fruit fly</name>
    <dbReference type="NCBI Taxonomy" id="7224"/>
    <lineage>
        <taxon>Eukaryota</taxon>
        <taxon>Metazoa</taxon>
        <taxon>Ecdysozoa</taxon>
        <taxon>Arthropoda</taxon>
        <taxon>Hexapoda</taxon>
        <taxon>Insecta</taxon>
        <taxon>Pterygota</taxon>
        <taxon>Neoptera</taxon>
        <taxon>Endopterygota</taxon>
        <taxon>Diptera</taxon>
        <taxon>Brachycera</taxon>
        <taxon>Muscomorpha</taxon>
        <taxon>Ephydroidea</taxon>
        <taxon>Drosophilidae</taxon>
        <taxon>Drosophila</taxon>
    </lineage>
</organism>
<keyword evidence="2" id="KW-1185">Reference proteome</keyword>
<name>A0A6J1L7X0_DROHY</name>